<accession>A0A381U9X2</accession>
<proteinExistence type="inferred from homology"/>
<reference evidence="4" key="1">
    <citation type="submission" date="2018-05" db="EMBL/GenBank/DDBJ databases">
        <authorList>
            <person name="Lanie J.A."/>
            <person name="Ng W.-L."/>
            <person name="Kazmierczak K.M."/>
            <person name="Andrzejewski T.M."/>
            <person name="Davidsen T.M."/>
            <person name="Wayne K.J."/>
            <person name="Tettelin H."/>
            <person name="Glass J.I."/>
            <person name="Rusch D."/>
            <person name="Podicherti R."/>
            <person name="Tsui H.-C.T."/>
            <person name="Winkler M.E."/>
        </authorList>
    </citation>
    <scope>NUCLEOTIDE SEQUENCE</scope>
</reference>
<name>A0A381U9X2_9ZZZZ</name>
<keyword evidence="2" id="KW-0479">Metal-binding</keyword>
<dbReference type="PANTHER" id="PTHR42796:SF4">
    <property type="entry name" value="FUMARYLACETOACETATE HYDROLASE DOMAIN-CONTAINING PROTEIN 2A"/>
    <property type="match status" value="1"/>
</dbReference>
<dbReference type="Pfam" id="PF01557">
    <property type="entry name" value="FAA_hydrolase"/>
    <property type="match status" value="1"/>
</dbReference>
<dbReference type="AlphaFoldDB" id="A0A381U9X2"/>
<dbReference type="Gene3D" id="3.90.850.10">
    <property type="entry name" value="Fumarylacetoacetase-like, C-terminal domain"/>
    <property type="match status" value="1"/>
</dbReference>
<gene>
    <name evidence="4" type="ORF">METZ01_LOCUS77889</name>
</gene>
<dbReference type="FunFam" id="3.90.850.10:FF:000002">
    <property type="entry name" value="2-hydroxyhepta-2,4-diene-1,7-dioate isomerase"/>
    <property type="match status" value="1"/>
</dbReference>
<dbReference type="GO" id="GO:0016853">
    <property type="term" value="F:isomerase activity"/>
    <property type="evidence" value="ECO:0007669"/>
    <property type="project" value="UniProtKB-ARBA"/>
</dbReference>
<dbReference type="PANTHER" id="PTHR42796">
    <property type="entry name" value="FUMARYLACETOACETATE HYDROLASE DOMAIN-CONTAINING PROTEIN 2A-RELATED"/>
    <property type="match status" value="1"/>
</dbReference>
<sequence>MRLISFKRGNRESFGIMSASGIIDAGLHLKGKFTSLRHILLAGKMDLLRDMEDLEPDCSEPDIHFLPVIPDASKIICVGSNYMAHIKEMGRHPPEYPVLFTRFADSAVGHKEPMILPRESSRFDYEGELAIIIGKRARRITANDALNYVAGYSCYNDGSVRDFQRHTHQFTPGKNFYHSGGFGPWLLTSDEQSDPNLFHLQTRLNGQIMQDAPVNDLCFSVPQLIEYCSLWAPLEPGDVIVSGTPGGVGAARNPPVWMKAGDVVEVDINGVGMLTNPIISDI</sequence>
<dbReference type="EMBL" id="UINC01006028">
    <property type="protein sequence ID" value="SVA25035.1"/>
    <property type="molecule type" value="Genomic_DNA"/>
</dbReference>
<dbReference type="InterPro" id="IPR036663">
    <property type="entry name" value="Fumarylacetoacetase_C_sf"/>
</dbReference>
<dbReference type="InterPro" id="IPR051121">
    <property type="entry name" value="FAH"/>
</dbReference>
<feature type="domain" description="Fumarylacetoacetase-like C-terminal" evidence="3">
    <location>
        <begin position="74"/>
        <end position="278"/>
    </location>
</feature>
<evidence type="ECO:0000256" key="1">
    <source>
        <dbReference type="ARBA" id="ARBA00010211"/>
    </source>
</evidence>
<evidence type="ECO:0000259" key="3">
    <source>
        <dbReference type="Pfam" id="PF01557"/>
    </source>
</evidence>
<organism evidence="4">
    <name type="scientific">marine metagenome</name>
    <dbReference type="NCBI Taxonomy" id="408172"/>
    <lineage>
        <taxon>unclassified sequences</taxon>
        <taxon>metagenomes</taxon>
        <taxon>ecological metagenomes</taxon>
    </lineage>
</organism>
<comment type="similarity">
    <text evidence="1">Belongs to the FAH family.</text>
</comment>
<evidence type="ECO:0000256" key="2">
    <source>
        <dbReference type="ARBA" id="ARBA00022723"/>
    </source>
</evidence>
<dbReference type="GO" id="GO:0046872">
    <property type="term" value="F:metal ion binding"/>
    <property type="evidence" value="ECO:0007669"/>
    <property type="project" value="UniProtKB-KW"/>
</dbReference>
<dbReference type="SUPFAM" id="SSF56529">
    <property type="entry name" value="FAH"/>
    <property type="match status" value="1"/>
</dbReference>
<dbReference type="InterPro" id="IPR011234">
    <property type="entry name" value="Fumarylacetoacetase-like_C"/>
</dbReference>
<protein>
    <recommendedName>
        <fullName evidence="3">Fumarylacetoacetase-like C-terminal domain-containing protein</fullName>
    </recommendedName>
</protein>
<dbReference type="GO" id="GO:0019752">
    <property type="term" value="P:carboxylic acid metabolic process"/>
    <property type="evidence" value="ECO:0007669"/>
    <property type="project" value="UniProtKB-ARBA"/>
</dbReference>
<evidence type="ECO:0000313" key="4">
    <source>
        <dbReference type="EMBL" id="SVA25035.1"/>
    </source>
</evidence>